<dbReference type="PANTHER" id="PTHR24198">
    <property type="entry name" value="ANKYRIN REPEAT AND PROTEIN KINASE DOMAIN-CONTAINING PROTEIN"/>
    <property type="match status" value="1"/>
</dbReference>
<dbReference type="EMBL" id="LGTZ01000102">
    <property type="protein sequence ID" value="OJD27411.1"/>
    <property type="molecule type" value="Genomic_DNA"/>
</dbReference>
<keyword evidence="2" id="KW-0040">ANK repeat</keyword>
<dbReference type="Gene3D" id="1.25.40.20">
    <property type="entry name" value="Ankyrin repeat-containing domain"/>
    <property type="match status" value="2"/>
</dbReference>
<evidence type="ECO:0000313" key="3">
    <source>
        <dbReference type="EMBL" id="OJD27411.1"/>
    </source>
</evidence>
<accession>A0A1J9R4Y0</accession>
<evidence type="ECO:0000256" key="1">
    <source>
        <dbReference type="ARBA" id="ARBA00022737"/>
    </source>
</evidence>
<dbReference type="STRING" id="1658174.A0A1J9R4Y0"/>
<comment type="caution">
    <text evidence="3">The sequence shown here is derived from an EMBL/GenBank/DDBJ whole genome shotgun (WGS) entry which is preliminary data.</text>
</comment>
<dbReference type="InterPro" id="IPR036770">
    <property type="entry name" value="Ankyrin_rpt-contain_sf"/>
</dbReference>
<organism evidence="3 4">
    <name type="scientific">Blastomyces percursus</name>
    <dbReference type="NCBI Taxonomy" id="1658174"/>
    <lineage>
        <taxon>Eukaryota</taxon>
        <taxon>Fungi</taxon>
        <taxon>Dikarya</taxon>
        <taxon>Ascomycota</taxon>
        <taxon>Pezizomycotina</taxon>
        <taxon>Eurotiomycetes</taxon>
        <taxon>Eurotiomycetidae</taxon>
        <taxon>Onygenales</taxon>
        <taxon>Ajellomycetaceae</taxon>
        <taxon>Blastomyces</taxon>
    </lineage>
</organism>
<evidence type="ECO:0000313" key="4">
    <source>
        <dbReference type="Proteomes" id="UP000242791"/>
    </source>
</evidence>
<sequence length="275" mass="30017">MIGFLLKDQNVTPIPDSENREAISHASEDGRAAIPELLLRRSAANINLVSQESRKTPLIYASPNRCKKWPHLAVVEQLLRHEQTDPDFAPAKYGRTPLYLTASNDHDFVVFTLLLNRVDVNINYDALAVAIKNEHQDVVCSLLCYTSIDINNRSPLALAAAGGHEAIVQLLLRQPGVDVNGEGQFTPPNAESENPSLDAHVRSPHVSASFTPLSAAMEKGHRAITSLLLSQPGIDDLHSPLARAACHGHDEIVRRLLCHEGSDVDIDGTVVIEGF</sequence>
<protein>
    <submittedName>
        <fullName evidence="3">Uncharacterized protein</fullName>
    </submittedName>
</protein>
<dbReference type="OrthoDB" id="4195095at2759"/>
<dbReference type="PANTHER" id="PTHR24198:SF165">
    <property type="entry name" value="ANKYRIN REPEAT-CONTAINING PROTEIN-RELATED"/>
    <property type="match status" value="1"/>
</dbReference>
<gene>
    <name evidence="3" type="ORF">ACJ73_01200</name>
</gene>
<dbReference type="SMART" id="SM00248">
    <property type="entry name" value="ANK"/>
    <property type="match status" value="5"/>
</dbReference>
<dbReference type="AlphaFoldDB" id="A0A1J9R4Y0"/>
<proteinExistence type="predicted"/>
<keyword evidence="4" id="KW-1185">Reference proteome</keyword>
<dbReference type="InterPro" id="IPR002110">
    <property type="entry name" value="Ankyrin_rpt"/>
</dbReference>
<name>A0A1J9R4Y0_9EURO</name>
<keyword evidence="1" id="KW-0677">Repeat</keyword>
<dbReference type="Proteomes" id="UP000242791">
    <property type="component" value="Unassembled WGS sequence"/>
</dbReference>
<dbReference type="VEuPathDB" id="FungiDB:ACJ73_01200"/>
<reference evidence="3 4" key="1">
    <citation type="submission" date="2015-08" db="EMBL/GenBank/DDBJ databases">
        <title>Emmonsia species relationships and genome sequence.</title>
        <authorList>
            <person name="Cuomo C.A."/>
            <person name="Schwartz I.S."/>
            <person name="Kenyon C."/>
            <person name="De Hoog G.S."/>
            <person name="Govender N.P."/>
            <person name="Botha A."/>
            <person name="Moreno L."/>
            <person name="De Vries M."/>
            <person name="Munoz J.F."/>
            <person name="Stielow J.B."/>
        </authorList>
    </citation>
    <scope>NUCLEOTIDE SEQUENCE [LARGE SCALE GENOMIC DNA]</scope>
    <source>
        <strain evidence="3 4">EI222</strain>
    </source>
</reference>
<evidence type="ECO:0000256" key="2">
    <source>
        <dbReference type="ARBA" id="ARBA00023043"/>
    </source>
</evidence>
<dbReference type="Pfam" id="PF12796">
    <property type="entry name" value="Ank_2"/>
    <property type="match status" value="2"/>
</dbReference>
<dbReference type="SUPFAM" id="SSF48403">
    <property type="entry name" value="Ankyrin repeat"/>
    <property type="match status" value="1"/>
</dbReference>